<evidence type="ECO:0000313" key="3">
    <source>
        <dbReference type="EMBL" id="GGI53647.1"/>
    </source>
</evidence>
<reference evidence="3" key="1">
    <citation type="journal article" date="2014" name="Int. J. Syst. Evol. Microbiol.">
        <title>Complete genome sequence of Corynebacterium casei LMG S-19264T (=DSM 44701T), isolated from a smear-ripened cheese.</title>
        <authorList>
            <consortium name="US DOE Joint Genome Institute (JGI-PGF)"/>
            <person name="Walter F."/>
            <person name="Albersmeier A."/>
            <person name="Kalinowski J."/>
            <person name="Ruckert C."/>
        </authorList>
    </citation>
    <scope>NUCLEOTIDE SEQUENCE</scope>
    <source>
        <strain evidence="3">CCM 7664</strain>
    </source>
</reference>
<feature type="region of interest" description="Disordered" evidence="1">
    <location>
        <begin position="1"/>
        <end position="48"/>
    </location>
</feature>
<dbReference type="SUPFAM" id="SSF47592">
    <property type="entry name" value="SWIB/MDM2 domain"/>
    <property type="match status" value="1"/>
</dbReference>
<name>A0A8J3AVF2_9BURK</name>
<protein>
    <recommendedName>
        <fullName evidence="2">DM2 domain-containing protein</fullName>
    </recommendedName>
</protein>
<feature type="domain" description="DM2" evidence="2">
    <location>
        <begin position="77"/>
        <end position="154"/>
    </location>
</feature>
<dbReference type="Gene3D" id="1.10.245.10">
    <property type="entry name" value="SWIB/MDM2 domain"/>
    <property type="match status" value="1"/>
</dbReference>
<dbReference type="RefSeq" id="WP_188420005.1">
    <property type="nucleotide sequence ID" value="NZ_BMDP01000001.1"/>
</dbReference>
<dbReference type="PROSITE" id="PS51925">
    <property type="entry name" value="SWIB_MDM2"/>
    <property type="match status" value="1"/>
</dbReference>
<dbReference type="InterPro" id="IPR036885">
    <property type="entry name" value="SWIB_MDM2_dom_sf"/>
</dbReference>
<dbReference type="InterPro" id="IPR003121">
    <property type="entry name" value="SWIB_MDM2_domain"/>
</dbReference>
<dbReference type="PANTHER" id="PTHR13844">
    <property type="entry name" value="SWI/SNF-RELATED MATRIX-ASSOCIATED ACTIN-DEPENDENT REGULATOR OF CHROMATIN SUBFAMILY D"/>
    <property type="match status" value="1"/>
</dbReference>
<proteinExistence type="predicted"/>
<evidence type="ECO:0000259" key="2">
    <source>
        <dbReference type="PROSITE" id="PS51925"/>
    </source>
</evidence>
<dbReference type="SMART" id="SM00151">
    <property type="entry name" value="SWIB"/>
    <property type="match status" value="1"/>
</dbReference>
<dbReference type="EMBL" id="BMDP01000001">
    <property type="protein sequence ID" value="GGI53647.1"/>
    <property type="molecule type" value="Genomic_DNA"/>
</dbReference>
<dbReference type="InterPro" id="IPR019835">
    <property type="entry name" value="SWIB_domain"/>
</dbReference>
<keyword evidence="4" id="KW-1185">Reference proteome</keyword>
<evidence type="ECO:0000313" key="4">
    <source>
        <dbReference type="Proteomes" id="UP000627205"/>
    </source>
</evidence>
<dbReference type="AlphaFoldDB" id="A0A8J3AVF2"/>
<dbReference type="GO" id="GO:0003677">
    <property type="term" value="F:DNA binding"/>
    <property type="evidence" value="ECO:0007669"/>
    <property type="project" value="InterPro"/>
</dbReference>
<gene>
    <name evidence="3" type="ORF">GCM10011430_08210</name>
</gene>
<reference evidence="3" key="2">
    <citation type="submission" date="2020-09" db="EMBL/GenBank/DDBJ databases">
        <authorList>
            <person name="Sun Q."/>
            <person name="Sedlacek I."/>
        </authorList>
    </citation>
    <scope>NUCLEOTIDE SEQUENCE</scope>
    <source>
        <strain evidence="3">CCM 7664</strain>
    </source>
</reference>
<dbReference type="Proteomes" id="UP000627205">
    <property type="component" value="Unassembled WGS sequence"/>
</dbReference>
<feature type="compositionally biased region" description="Basic residues" evidence="1">
    <location>
        <begin position="7"/>
        <end position="34"/>
    </location>
</feature>
<sequence length="154" mass="16277">MATAKKPAAKKPAAKKAAAKKPVAKKAPAKKAVAKKAAPAKKAVAKKAVAKKAPAKKVVAKKAVAKKKAAPRKPNAAFMKPVTPSAVLAAVIGSNAAPRTEITKKVWDYIKKFKLQNATNKRMIDADDKLKAVFGGKKQVSMFEMTKLISGHLK</sequence>
<evidence type="ECO:0000256" key="1">
    <source>
        <dbReference type="SAM" id="MobiDB-lite"/>
    </source>
</evidence>
<dbReference type="CDD" id="cd10567">
    <property type="entry name" value="SWIB-MDM2_like"/>
    <property type="match status" value="1"/>
</dbReference>
<comment type="caution">
    <text evidence="3">The sequence shown here is derived from an EMBL/GenBank/DDBJ whole genome shotgun (WGS) entry which is preliminary data.</text>
</comment>
<accession>A0A8J3AVF2</accession>
<dbReference type="Pfam" id="PF02201">
    <property type="entry name" value="SWIB"/>
    <property type="match status" value="1"/>
</dbReference>
<dbReference type="GO" id="GO:0030527">
    <property type="term" value="F:structural constituent of chromatin"/>
    <property type="evidence" value="ECO:0007669"/>
    <property type="project" value="InterPro"/>
</dbReference>
<organism evidence="3 4">
    <name type="scientific">Oxalicibacterium solurbis</name>
    <dbReference type="NCBI Taxonomy" id="69280"/>
    <lineage>
        <taxon>Bacteria</taxon>
        <taxon>Pseudomonadati</taxon>
        <taxon>Pseudomonadota</taxon>
        <taxon>Betaproteobacteria</taxon>
        <taxon>Burkholderiales</taxon>
        <taxon>Oxalobacteraceae</taxon>
        <taxon>Oxalicibacterium</taxon>
    </lineage>
</organism>
<dbReference type="GO" id="GO:0030261">
    <property type="term" value="P:chromosome condensation"/>
    <property type="evidence" value="ECO:0007669"/>
    <property type="project" value="InterPro"/>
</dbReference>